<organism evidence="3 4">
    <name type="scientific">Neurospora tetraspora</name>
    <dbReference type="NCBI Taxonomy" id="94610"/>
    <lineage>
        <taxon>Eukaryota</taxon>
        <taxon>Fungi</taxon>
        <taxon>Dikarya</taxon>
        <taxon>Ascomycota</taxon>
        <taxon>Pezizomycotina</taxon>
        <taxon>Sordariomycetes</taxon>
        <taxon>Sordariomycetidae</taxon>
        <taxon>Sordariales</taxon>
        <taxon>Sordariaceae</taxon>
        <taxon>Neurospora</taxon>
    </lineage>
</organism>
<dbReference type="PANTHER" id="PTHR38694">
    <property type="entry name" value="CONSERVED EXPRESSED PROTEIN"/>
    <property type="match status" value="1"/>
</dbReference>
<feature type="region of interest" description="Disordered" evidence="1">
    <location>
        <begin position="432"/>
        <end position="455"/>
    </location>
</feature>
<feature type="transmembrane region" description="Helical" evidence="2">
    <location>
        <begin position="348"/>
        <end position="368"/>
    </location>
</feature>
<reference evidence="3" key="2">
    <citation type="submission" date="2023-06" db="EMBL/GenBank/DDBJ databases">
        <authorList>
            <consortium name="Lawrence Berkeley National Laboratory"/>
            <person name="Haridas S."/>
            <person name="Hensen N."/>
            <person name="Bonometti L."/>
            <person name="Westerberg I."/>
            <person name="Brannstrom I.O."/>
            <person name="Guillou S."/>
            <person name="Cros-Aarteil S."/>
            <person name="Calhoun S."/>
            <person name="Kuo A."/>
            <person name="Mondo S."/>
            <person name="Pangilinan J."/>
            <person name="Riley R."/>
            <person name="Labutti K."/>
            <person name="Andreopoulos B."/>
            <person name="Lipzen A."/>
            <person name="Chen C."/>
            <person name="Yanf M."/>
            <person name="Daum C."/>
            <person name="Ng V."/>
            <person name="Clum A."/>
            <person name="Steindorff A."/>
            <person name="Ohm R."/>
            <person name="Martin F."/>
            <person name="Silar P."/>
            <person name="Natvig D."/>
            <person name="Lalanne C."/>
            <person name="Gautier V."/>
            <person name="Ament-Velasquez S.L."/>
            <person name="Kruys A."/>
            <person name="Hutchinson M.I."/>
            <person name="Powell A.J."/>
            <person name="Barry K."/>
            <person name="Miller A.N."/>
            <person name="Grigoriev I.V."/>
            <person name="Debuchy R."/>
            <person name="Gladieux P."/>
            <person name="Thoren M.H."/>
            <person name="Johannesson H."/>
        </authorList>
    </citation>
    <scope>NUCLEOTIDE SEQUENCE</scope>
    <source>
        <strain evidence="3">CBS 560.94</strain>
    </source>
</reference>
<feature type="region of interest" description="Disordered" evidence="1">
    <location>
        <begin position="1"/>
        <end position="37"/>
    </location>
</feature>
<protein>
    <submittedName>
        <fullName evidence="3">Uncharacterized protein</fullName>
    </submittedName>
</protein>
<dbReference type="Pfam" id="PF11696">
    <property type="entry name" value="DUF3292"/>
    <property type="match status" value="2"/>
</dbReference>
<feature type="compositionally biased region" description="Basic and acidic residues" evidence="1">
    <location>
        <begin position="479"/>
        <end position="500"/>
    </location>
</feature>
<dbReference type="GeneID" id="87858565"/>
<sequence>MLDENLTEKRADPLTGEKEENPITGDTGPGTGLKDLLPLPAENAQDILQSKKAFDKSAGGLEDGHTLSHALATEDHKLKGAAQLESEKEVRNLGWNEPKQEIAAPLVGGIDNEELWLLVRRFNKQIIHNKAVVTPVPGGLDLNTAEEEEFSPDKMRANIERLYTTVVVGILAAVKHVARLRSWREKKRTAWFAGVYFVAWLFDFIMPLITGVIIALIVYPPTRELLFPPAPIALVDSNTGGVQKPWAGTLGSKDSATGAPENHKGEAVEQEADNLVNGLAELAVSSAAGKHPAGDVQDKTKKPMELAMWAKLRPLMQVVGNISDNYERLANALSPTPPFPKDTHRLRLATLVIPLFGASLFVTSYMFVKSLTFFFGFGMFGDPIIRPGMEYLNRIIPDWQKLLELRNTLLKGVPTNAQLTLTLLRIGEANKAPLPPPPRVVEQPVQDPANGPASLDSEAQMRAEGAAYPLEASPSELDEAAHTDPKDGLREAGFDVDSHSKNKQTKKSNKVLGWIKNVTAGLVHTGGATDHVRAKLGAHHAKDRLGVVPPKDEIPVSGPVKFDCRYNGKKGHVYISTAATIPSVAFVAGKDEGSTTVIAGKEREDLKPVWTVAVADVTELKKVGGYGWKAKIVVDWSMEREVKDGLEIVTTEGKRFKITAVPLRDELFNRLVAMGGQRWEAW</sequence>
<reference evidence="3" key="1">
    <citation type="journal article" date="2023" name="Mol. Phylogenet. Evol.">
        <title>Genome-scale phylogeny and comparative genomics of the fungal order Sordariales.</title>
        <authorList>
            <person name="Hensen N."/>
            <person name="Bonometti L."/>
            <person name="Westerberg I."/>
            <person name="Brannstrom I.O."/>
            <person name="Guillou S."/>
            <person name="Cros-Aarteil S."/>
            <person name="Calhoun S."/>
            <person name="Haridas S."/>
            <person name="Kuo A."/>
            <person name="Mondo S."/>
            <person name="Pangilinan J."/>
            <person name="Riley R."/>
            <person name="LaButti K."/>
            <person name="Andreopoulos B."/>
            <person name="Lipzen A."/>
            <person name="Chen C."/>
            <person name="Yan M."/>
            <person name="Daum C."/>
            <person name="Ng V."/>
            <person name="Clum A."/>
            <person name="Steindorff A."/>
            <person name="Ohm R.A."/>
            <person name="Martin F."/>
            <person name="Silar P."/>
            <person name="Natvig D.O."/>
            <person name="Lalanne C."/>
            <person name="Gautier V."/>
            <person name="Ament-Velasquez S.L."/>
            <person name="Kruys A."/>
            <person name="Hutchinson M.I."/>
            <person name="Powell A.J."/>
            <person name="Barry K."/>
            <person name="Miller A.N."/>
            <person name="Grigoriev I.V."/>
            <person name="Debuchy R."/>
            <person name="Gladieux P."/>
            <person name="Hiltunen Thoren M."/>
            <person name="Johannesson H."/>
        </authorList>
    </citation>
    <scope>NUCLEOTIDE SEQUENCE</scope>
    <source>
        <strain evidence="3">CBS 560.94</strain>
    </source>
</reference>
<comment type="caution">
    <text evidence="3">The sequence shown here is derived from an EMBL/GenBank/DDBJ whole genome shotgun (WGS) entry which is preliminary data.</text>
</comment>
<dbReference type="Proteomes" id="UP001278500">
    <property type="component" value="Unassembled WGS sequence"/>
</dbReference>
<name>A0AAE0JIW0_9PEZI</name>
<dbReference type="EMBL" id="JAUEPP010000003">
    <property type="protein sequence ID" value="KAK3348374.1"/>
    <property type="molecule type" value="Genomic_DNA"/>
</dbReference>
<gene>
    <name evidence="3" type="ORF">B0H65DRAFT_173913</name>
</gene>
<keyword evidence="2" id="KW-0812">Transmembrane</keyword>
<feature type="compositionally biased region" description="Basic and acidic residues" evidence="1">
    <location>
        <begin position="1"/>
        <end position="21"/>
    </location>
</feature>
<evidence type="ECO:0000256" key="2">
    <source>
        <dbReference type="SAM" id="Phobius"/>
    </source>
</evidence>
<feature type="region of interest" description="Disordered" evidence="1">
    <location>
        <begin position="469"/>
        <end position="508"/>
    </location>
</feature>
<keyword evidence="2" id="KW-1133">Transmembrane helix</keyword>
<evidence type="ECO:0000313" key="3">
    <source>
        <dbReference type="EMBL" id="KAK3348374.1"/>
    </source>
</evidence>
<feature type="transmembrane region" description="Helical" evidence="2">
    <location>
        <begin position="190"/>
        <end position="219"/>
    </location>
</feature>
<proteinExistence type="predicted"/>
<keyword evidence="4" id="KW-1185">Reference proteome</keyword>
<dbReference type="InterPro" id="IPR021709">
    <property type="entry name" value="DUF3292"/>
</dbReference>
<evidence type="ECO:0000256" key="1">
    <source>
        <dbReference type="SAM" id="MobiDB-lite"/>
    </source>
</evidence>
<dbReference type="PANTHER" id="PTHR38694:SF1">
    <property type="entry name" value="PEROXIN DOMAIN-CONTAINING PROTEIN"/>
    <property type="match status" value="1"/>
</dbReference>
<keyword evidence="2" id="KW-0472">Membrane</keyword>
<accession>A0AAE0JIW0</accession>
<dbReference type="AlphaFoldDB" id="A0AAE0JIW0"/>
<evidence type="ECO:0000313" key="4">
    <source>
        <dbReference type="Proteomes" id="UP001278500"/>
    </source>
</evidence>
<feature type="region of interest" description="Disordered" evidence="1">
    <location>
        <begin position="245"/>
        <end position="265"/>
    </location>
</feature>
<dbReference type="RefSeq" id="XP_062683456.1">
    <property type="nucleotide sequence ID" value="XM_062821411.1"/>
</dbReference>